<dbReference type="Gene3D" id="2.60.40.10">
    <property type="entry name" value="Immunoglobulins"/>
    <property type="match status" value="1"/>
</dbReference>
<feature type="signal peptide" evidence="1">
    <location>
        <begin position="1"/>
        <end position="22"/>
    </location>
</feature>
<accession>A0A1S1YXJ4</accession>
<dbReference type="SUPFAM" id="SSF49265">
    <property type="entry name" value="Fibronectin type III"/>
    <property type="match status" value="1"/>
</dbReference>
<reference evidence="3 4" key="1">
    <citation type="journal article" date="2012" name="Int. J. Syst. Evol. Microbiol.">
        <title>Flammeovirga pacifica sp. nov., isolated from deep-sea sediment.</title>
        <authorList>
            <person name="Xu H."/>
            <person name="Fu Y."/>
            <person name="Yang N."/>
            <person name="Ding Z."/>
            <person name="Lai Q."/>
            <person name="Zeng R."/>
        </authorList>
    </citation>
    <scope>NUCLEOTIDE SEQUENCE [LARGE SCALE GENOMIC DNA]</scope>
    <source>
        <strain evidence="4">DSM 24597 / LMG 26175 / WPAGA1</strain>
    </source>
</reference>
<keyword evidence="1" id="KW-0732">Signal</keyword>
<comment type="caution">
    <text evidence="3">The sequence shown here is derived from an EMBL/GenBank/DDBJ whole genome shotgun (WGS) entry which is preliminary data.</text>
</comment>
<dbReference type="CDD" id="cd00063">
    <property type="entry name" value="FN3"/>
    <property type="match status" value="1"/>
</dbReference>
<dbReference type="InterPro" id="IPR036116">
    <property type="entry name" value="FN3_sf"/>
</dbReference>
<feature type="chain" id="PRO_5010352870" description="Fibronectin type-III domain-containing protein" evidence="1">
    <location>
        <begin position="23"/>
        <end position="1000"/>
    </location>
</feature>
<evidence type="ECO:0000313" key="3">
    <source>
        <dbReference type="EMBL" id="OHX65744.1"/>
    </source>
</evidence>
<dbReference type="Gene3D" id="3.40.630.40">
    <property type="entry name" value="Zn-dependent exopeptidases"/>
    <property type="match status" value="1"/>
</dbReference>
<evidence type="ECO:0000259" key="2">
    <source>
        <dbReference type="SMART" id="SM00060"/>
    </source>
</evidence>
<protein>
    <recommendedName>
        <fullName evidence="2">Fibronectin type-III domain-containing protein</fullName>
    </recommendedName>
</protein>
<evidence type="ECO:0000313" key="4">
    <source>
        <dbReference type="Proteomes" id="UP000179797"/>
    </source>
</evidence>
<dbReference type="GO" id="GO:0008745">
    <property type="term" value="F:N-acetylmuramoyl-L-alanine amidase activity"/>
    <property type="evidence" value="ECO:0007669"/>
    <property type="project" value="InterPro"/>
</dbReference>
<name>A0A1S1YXJ4_FLAPC</name>
<dbReference type="Pfam" id="PF01520">
    <property type="entry name" value="Amidase_3"/>
    <property type="match status" value="1"/>
</dbReference>
<dbReference type="STRING" id="915059.NH26_04955"/>
<sequence length="1000" mass="114130">MKRIFSALLLFFPLLLIGQSKSDVTNKFKSYLEKAINKEYHFIPDTSAKLETVQIVPKSKKINFFLGKQFEYTPLRNEDVEDIYFQVRNILGKTYQEYDLKFYVGKSTEKEKVKIARKNRWPITPKCELKDLVPNIYRNDHDIDLSRNLMPLQDSNRVQWVSSIDNIHFSKGLENKNIALWNSHGWYYESSLNRWEWQRARLFQTVEDLLPTSFVLPYLTPMLEKAGARVILPRERDTQKTSLVVDNDGDRKGYSEQGTVFAGGEGFLNKMIYNDNEEPFTMGTYRKFKPTHHKKEVITWSAQSKLKGDFAVYISYASLENGVSDAKYTVYHQEQKKEFIVNQKIGGGTWVYLGTFTFNGSENEKVTLSSHSLDKGENVMITADAVRFGGGIGNIQRGTATSGRPRFMEGARYHLQYSGAPKHVFTPNENENDYKDDYQCRGEWVNWLVGAPYALSPEIASSGLNLDIDLAVALHTDSGISESDTTKGTLMIYSTTNMKKGEEFPSGQSRFTNRDLADIVQTQIVNDIRVLHDSIWNRRELWDRRYSEAVYTNVPSILIELLSHQNFKDMQFALDPKFRFDVSRAIYKGILKYLAYQNATEYVVSPLKPTQFSVELEKSKAILKWKPQVDPLEESAKPTYFKVYTQIGNKGWDNGQITKDSTFQLKVEKGKLYQFKVTALNEGGESFSTEELALADFHNDPVLIVNAFERIGGPSSIETDNYKGFTSENEGVADGVDVSFTGKQYDYNPKSEWLDDDTPGHGGSYADAETILVRGNTHDFTKIHGKALFYYKRSFVSTSKASVENGAIDLNRYKIIDVLLGEQKSTLNRKTKLYDYECFSISFRDKLIQFSRKEDSRLLITGAFVGSDLVFTNEGIHKGRKHNDVLFATNSLHFKSRGAHADRTGNLVATHKNFKSFKDLTYAKNIDTHLYAVESVDALDPSDTYGAVIGRYLGSNKSAGVAYQKENRRVIVLGFPFETINHEVKRIEVMGDILKFFNQI</sequence>
<dbReference type="SMART" id="SM00060">
    <property type="entry name" value="FN3"/>
    <property type="match status" value="1"/>
</dbReference>
<dbReference type="Pfam" id="PF25275">
    <property type="entry name" value="Golvesin_C"/>
    <property type="match status" value="1"/>
</dbReference>
<dbReference type="OrthoDB" id="719733at2"/>
<dbReference type="GO" id="GO:0009253">
    <property type="term" value="P:peptidoglycan catabolic process"/>
    <property type="evidence" value="ECO:0007669"/>
    <property type="project" value="InterPro"/>
</dbReference>
<dbReference type="Proteomes" id="UP000179797">
    <property type="component" value="Unassembled WGS sequence"/>
</dbReference>
<evidence type="ECO:0000256" key="1">
    <source>
        <dbReference type="SAM" id="SignalP"/>
    </source>
</evidence>
<dbReference type="InterPro" id="IPR002508">
    <property type="entry name" value="MurNAc-LAA_cat"/>
</dbReference>
<feature type="domain" description="Fibronectin type-III" evidence="2">
    <location>
        <begin position="606"/>
        <end position="686"/>
    </location>
</feature>
<dbReference type="SUPFAM" id="SSF53187">
    <property type="entry name" value="Zn-dependent exopeptidases"/>
    <property type="match status" value="1"/>
</dbReference>
<dbReference type="AlphaFoldDB" id="A0A1S1YXJ4"/>
<organism evidence="3 4">
    <name type="scientific">Flammeovirga pacifica</name>
    <dbReference type="NCBI Taxonomy" id="915059"/>
    <lineage>
        <taxon>Bacteria</taxon>
        <taxon>Pseudomonadati</taxon>
        <taxon>Bacteroidota</taxon>
        <taxon>Cytophagia</taxon>
        <taxon>Cytophagales</taxon>
        <taxon>Flammeovirgaceae</taxon>
        <taxon>Flammeovirga</taxon>
    </lineage>
</organism>
<proteinExistence type="predicted"/>
<dbReference type="InterPro" id="IPR013783">
    <property type="entry name" value="Ig-like_fold"/>
</dbReference>
<dbReference type="InterPro" id="IPR003961">
    <property type="entry name" value="FN3_dom"/>
</dbReference>
<dbReference type="InterPro" id="IPR033803">
    <property type="entry name" value="CBD-like_Golvesin-Xly"/>
</dbReference>
<gene>
    <name evidence="3" type="ORF">NH26_04955</name>
</gene>
<dbReference type="RefSeq" id="WP_052431955.1">
    <property type="nucleotide sequence ID" value="NZ_JRYR02000001.1"/>
</dbReference>
<keyword evidence="4" id="KW-1185">Reference proteome</keyword>
<dbReference type="EMBL" id="JRYR02000001">
    <property type="protein sequence ID" value="OHX65744.1"/>
    <property type="molecule type" value="Genomic_DNA"/>
</dbReference>